<feature type="coiled-coil region" evidence="1">
    <location>
        <begin position="568"/>
        <end position="595"/>
    </location>
</feature>
<keyword evidence="4" id="KW-1185">Reference proteome</keyword>
<reference evidence="3 4" key="1">
    <citation type="submission" date="2019-05" db="EMBL/GenBank/DDBJ databases">
        <title>The compact genome of Giardia muris reveals important steps in the evolution of intestinal protozoan parasites.</title>
        <authorList>
            <person name="Xu F."/>
            <person name="Jimenez-Gonzalez A."/>
            <person name="Einarsson E."/>
            <person name="Astvaldsson A."/>
            <person name="Peirasmaki D."/>
            <person name="Eckmann L."/>
            <person name="Andersson J.O."/>
            <person name="Svard S.G."/>
            <person name="Jerlstrom-Hultqvist J."/>
        </authorList>
    </citation>
    <scope>NUCLEOTIDE SEQUENCE [LARGE SCALE GENOMIC DNA]</scope>
    <source>
        <strain evidence="3 4">Roberts-Thomson</strain>
    </source>
</reference>
<accession>A0A4Z1SY71</accession>
<organism evidence="3 4">
    <name type="scientific">Giardia muris</name>
    <dbReference type="NCBI Taxonomy" id="5742"/>
    <lineage>
        <taxon>Eukaryota</taxon>
        <taxon>Metamonada</taxon>
        <taxon>Diplomonadida</taxon>
        <taxon>Hexamitidae</taxon>
        <taxon>Giardiinae</taxon>
        <taxon>Giardia</taxon>
    </lineage>
</organism>
<comment type="caution">
    <text evidence="3">The sequence shown here is derived from an EMBL/GenBank/DDBJ whole genome shotgun (WGS) entry which is preliminary data.</text>
</comment>
<dbReference type="EMBL" id="VDLU01000001">
    <property type="protein sequence ID" value="TNJ30450.1"/>
    <property type="molecule type" value="Genomic_DNA"/>
</dbReference>
<dbReference type="Proteomes" id="UP000315496">
    <property type="component" value="Chromosome 1"/>
</dbReference>
<evidence type="ECO:0000313" key="3">
    <source>
        <dbReference type="EMBL" id="TNJ30450.1"/>
    </source>
</evidence>
<sequence>MTTLNIPRSLKQFQTDKGASLRTFSPTRARSTASYLDSMARLTKVDRARASVPHILPSIDSLVEARKHEDKSAAVMERLGEVMQLSPVRATDRKEVTATFLLEQIISSHAEICKGKGYAKPGFGSAPEAWHEVEILGVSDDAFRVLFPQFDLLKQAKISSIIVKELQVRNFPYDLQSQLENMSEPSEPPRPSYMREEMEELLRLSLSLSEPSIFQQRSRRTRGSTSKQATHTAIPLDLDSFHLPVSLNLSISEETSETIDLAGTNTGFPFNDPPILKPLLLQKEDSRPTSPAKKPRFSDQPECSDLSIASLYPDRRNLKVLDFDKFFGGPTLPNEKYELSSGASFSRLGNEESAVFASTLATNALQNFRGTAASEDSSAFIQESFDVRSTIEILKNKPSTGSVVRNKEPSTRRSSTPVYQNVVKEPDLVYVDKNGQLVTAPVTSKFVHAFSSIQFYQRVKQDFDKAIERLAELAYELQTQNRPYLDFLSVAFIGKTLFYTSHLQLDREFSFDCVSEIRERVLRQKNKDREKQLYAKMLNEIVQKNAEKGSYKPPQKGAIESKKDDAEHEKYILELLRLERRREEQYNEFEKLMLTHNQARSAATELCLSAIEKSRPAMMEICKNAPRGFDAQGYLALLHRDYVMHATTTDFKIAIIAQAERDPKHELHWCSRQLFSFLNDTGAKFRQYTVPEYDEQRRKRFLQARTELEAKRTLFCDEEYSPMYRKILGILHDHLRYLVFTPQLLAKDTSFFVPRISEHLFSNMVFQADLSELQTPVRVDPQQATLSFSGIHHETTPLHFNTDYKPRNAYEWMRLKYWELQNDIEKRVCERREQSTHQTEVTLAALVAKRVEGNVQSADLSALLFKTPDPSDGNFLRKLSLHLTNCFVLLYEVIFPYIQEIVIIAFSDIVFQRTHTLIRKYCAVTGEAEASLDPNLVFSFQTQAHDENKERFHFLLKRIEVMVFSAVYRHINEIVFPQWTVFILLLFHGIDRDMSTYNYSGALVNYANILRVSRFDARQIAELKKDYQASECSTSVEPSDVASVACFSFFQTGFFLAIKLPAKPPAFMRQLDELVEVNEELAAVALKVIAGELASPTKKDSDDVPRINRKRPLRLFESPEVLALSLARVRIVADLHDFLRAQPTDLYFVRAIVDGILRLNKEQDVSFRMTEENVRSILSLLNCAECALEGVYDNRGRLTNVLFIPDSNEIFINLPMFIFDLIDFFYSYPIFVDNLFREVTVDGSQVGTVPSIPTNVDMIGTLETDLVKFFSSDDTVIHLLDEAANPNPDLIIRSATDVMADIMEMIVSPPKTLCAKKRPVTRDISSRETTGSSLGGTLRRSVRTRQAELSYLILNDPKSGAIDITGSQDINTLANINFDLRTRVTSYSQYVSQFFDNHGRADTSAFKSRRCNRLHFDPPYMTYRLIGLTKSAALNLKRFLDLLTQFLSSYMHDILHTTDFLLDLGNILPAQIVSSNWQVESAINRLGTRISEYYSEHPTVTETHFPFQAEAQMISEVIRADAVYSALTNDYVAGSAPPQAILNEITSCADPKTLMSRTLLAMYNTYDGYWCLTIVPSTCQFGTFNIIIGEVLSHLRRLYETTFNLLCDRVDDYMFLAGRVARRCVDVLQAEFASATVHSVSDMGSSFTLYRAFVRSLSLWREYFDAMRSTEHYLCEMPAIPRVHRTYGHVLQYRVEASRSLFSNQTFLPKMGALLNRSHRTLIDALSQLDAWIVQVLDRIYPRIVEMLSLTDSDKQTCDTVPSAFQAKFSNSICKNIAFPAGIELTFDSSTEFSMLSMFSKIWSEIGLPFLSKRCYSDVRAYIQKNRTDCKTIQPFQLFERPSAFHAMHISTTFIELDDLIIRLLEFQRQINYFRREALGLTKGHYKDLTGEELFHELEKEGEFGYIDQVDIVSLGTEADMDALRDHSPLKTLNPEEPQYTGFLQRKIAYYRGFLCPGVQLPCTPKNLQILLSEVPYQDSTTESRLSSLQNIVGMCSRLILLDDDVRHQINDWWSLPISSVAVSDIKLFVLNAVHIATAFKDAFGTKLAITTIADGILKFINSQRQRLLLLFAVKAGMYNVQVGLMPDLTAYDTLQPYLDEPLDLDAYLGADTREPYIISSYVQEALKTLPRAVTDEMKTQRVLDMLAGHNINVNFALAVHSSKLRSDRIIQLQLHEISLSVLGVPNSFILDSFSLPAFFGPYSDSATCVEADFLSLDVVKRIDAGLAIVPPFTPYLSSRIKRPFGLHKLTSGATKALSHQRNKLPLHTWPATDALPILLDMKYGYIIGRKQDMAASLSESQGTLRISYEGINEYTTRSLDWLSVNIPSYLTVTTGTRSSSPVACLVNCNDSITEAIQAQLSRKLDTILSNVYSKTAVVSSQVEATSIIETLGFDKVFLAGMERPEQINYIAEKRIAAFLDAIPDRFYASSFYLDAYKHSPAASLVEVVRSIDTQPLYTADNAILLHPVDPWGVVRVRKLHQGTRMRLQPIRLPELNDLEPLFMGYLEPIVNPFLVRLDFFQAFIMRAIYEHKLWPEQLVEHMSHIANLGQFVHCQFKAYAELTKANLFVSISYDEVDLGLTNVGLPSITTEKGQAFVTDNALCLPFVKVLEITDPIAEKHRELVTSLRQLTVAHCNSTSMLLQMAARRNVRQNIWALCDEAMAFQRSLIRVSSTCCGTGLLGSSSSQKSFRDAMGTALAEVLIYETYHSPEVVSKSQEPVMRAPFMVFRFPQRIVDCLSVVLAAAGYEGYEFVGAKIVYPTGTQCYYLDGIIRRSIYARRWSCPAPLPYSATKTMTFPRAEYIYHLTLDPSVMAVAACDAIEYLPFATPMQFQYLHMVFTTLTPWVIMRLIEISQSTLITKCTSFLMQLTSFDYHNELAYFVRGFPLSITIQTIYNVIGTILEDLQQKNTGIYDYVGKLAELVIALRTAIKNQRKYPFLLFDSTYASIVVSRMVHRISRLHGVPGEFSHLSAALMDIEDCMVSLATDTNTHPSIYETYVSDGEDEESPLIEQNHLLGKNLEMICARMQRAQNLAKSRAEHNSFKEAEIPEKTATYARTDTDAAKREITFQLFFAPQVVAPLRDYDEYMKEAAIIQPYFSEHRARYIEATINALDSILQTILPQINVHTGYRFGDSAFSVEGLCSTRSENKNTSIWETLIPSVMFLPTVRNGVFVRSRDPTDCVDKYTHLLGVQLTTLRNTSRRKVDDFLSLFSSYPFLEKVQDYKLDLIYSGCHMGFAGSHVLDIDVQYLPEADQSLSRLLELIMNSSPCILVTPKASGYFSSSIKTYFYSTLPLTIGYRPVFILADPETFSLTSFLSLLQAQLVVVLYGFEILDFLKRASSQILSEFQTLLTLASVTPMPGRLVLWHASSYGTSHEGKSCLYTPTFISWLAAGNLTLESPILIHAVELFQKDSSPELVEFLCLCSEHEYIPHVPIELGIRLSREACFALVLLRCTSERARNTVRKIWKKVWNCEVPSNSTLISALHASSPLHILQPDALRTYRSQTGQKGKRDGGSNQDLTFCKKMHNRFISECTRLDVVCPEWLVEFYKTYYHTDCRMLLPFSSHGWMVVGLVVRSILSREGGVTHGIYVGRTEFDENVRILADKAEMNILLSSLVRLLTDIMRITNIHGMHEAFELGADHLASLDPCTTVCTINELLRGIPLMSAVQVISTPDDLTYSAMGTVLLQQHTIYIFDCSGWDEYVALGTLQKVSQAVRDETTRLMVITPSVRLFTTFVQIGTVSGSPFLTEKQEAPVEGLLHPAVLVWDVAATISYKIADYSDGLPYEIHAQDSSGISANQFSMILASLSFSSHERGIASMLCTFCQVIFLPILQIVIGSIGEPQTTESWASICTIAVYLMQLYNIIVISPNTMAQTGLFGQQSITVNSDFMMCLAIGLEHPAEGLAHLCALMFCCIMTAALMYTLLQRDSLADHTNGKAITAARCLEAIFQGMNTMILQGKGENVFEITLDAFLEEYSIIRFDYAKYIQTYLESLRQANYMEEPVYNSARYVFPLPRFTLLTEGPYEQLLKCKEIISQYSCSGKQTLDVLFKISIELQVLPYPEEVRVGSRGLRSSDEFDLHAYSSALVHMRGLDPRDLKGRALAYYVAAFVFLRKPCVLLASINTQHVRLAVRYAFPLIKEDYTYEVQPEILATSANMTANGQTPPSKRTYLRTIKLNVQTEESIHAFFTRNQLYFHVVVDNGTYLAYACIHTLLIIELCTSNADTPIALLQLLQNRTVSMTDIIGQPHMCHLINVSFLVIYSVPCIREATTLVRLFPSLVTDCFRAIDLESSTPQKQVLHHLLRLEIGDGYDDRFVKKLVEHLEANSSLIRFYVPFIRMCTFLYLRNLYIMTNKGKEGVSIDDIIRFVTYSFVEVGTCDYDNSTYRSLLQLLGTKVEVENTMIGRAIACKELPCYGSATFSIQIICLMAANAFLACSSNRIPFHYATSSQREAERRAVSEQKYSRGNVRSRGDPHLVSDLNIMDILTEEHLGTSTELDSVVRQKVEFILPEQVYYTLCSSYVSGIRVPLAFVLPAGVNYPEFVFILSRLTRSEVKVPLSPKRVATDSLIIDIGAACGTYPSPDNFFNSSMQQYSLRDRVKVCLRAAISIVLRLSPSTFLPPSLIKRGTPDTYLIPGSNGNSESQEHNSLPISTSLPVILASNNDPLILPKLELISYTTATGTVVETENSSTDYNQVTVVIPLSLIFATGTFSEIYSLVEGTTSGTDVWYTVEMTDILSDFSLNNSANCTSFSFIMSILATKLSVIIFEDVSVADLSPTSRFEYLLLREYGLIYKLADFTYSFGDLPESTCLYLERFVPNPTIPDMTTSQSMSVFESYGGNTTLTRLTILPIDLLQMTTSNLSNASPMNLNMKARCCLLTRLWPTLFGPNYMMPPIFAQIAQGGEAQDPGRQRSTLAMTNVQAPEAASSKDIIAVVCGYFFNIILMGVAPLDKSTYPLSRLPSASAEGEASDNPVTITSKASPFSLFPKVAADYIQHRTWISFDSLVTIGTFITENIKMACETELERVMPWMKQLSILIATHEVAFNEAEWLVVQASNAEKAFREVQESIPDLTAWVTETRGIYESKTTLFHNSVLLLDTKIPSEHVSLSRKRTALLKEVQNLSDYLLKRALDVNVMLLTQFTGGTVEDGHPVLSLYLSTLNIETFTLETSFQASTETEKRFLRLAENISEYQRDVQLMIASADPTLHKYYESYCSALEAMLEAKRIYLLADYQFTNASTYIDAGVPVITRTQEQADLVAAHERLSENLVLLKALQVELSAVELANRRKKQLAAQIGSLIALCVVYGFKYLNFFNAVLNQEFGRGTGQECHFCLDTTPCPICDYCRCYCMCTRTVDATGRVQTRSAPPGKVYCPECVHKDQLISILTSTFSNIFMTQSSLQARATMTKDQQLEYLCVVILSLLPSSRPILISPYLGIAPIMETLHNSQKYYLINVDKRPDCLEILNGQIQEAMQQPNHIFLISLQVFNWEAFNLLAVFFQSLRSLAEYGNIELSMDYSNRRYKIATPLSKSVVYVMCDIQRPYDSAHAFPLSSFLLASHASLENIATYSLMRCVVAPPMTPDGLWQVSHSMARHRRYYMERLAGFFIPEYVTTFIQQRISEGDVRKQMDQMTQGVVSIILTKDNILKFMDKIGSMLAARNGLRESLEQEHRSFTRLVEKRDSLSAKSDSILSRAVQTLFSIVNYLGRLSMKFPALINLWLHIRKIVGEENKTYTAQEFEAFIVAFFIPLMHQCLPVGQFYLSVMHIIILTRVGMRGLSKEETTFLYTDSPLPDVLSPDLRVLANFWRDLSQTNVVTSEMAMHLAEICEPLLTLTPRDDNAFLVDYLSHKRSSKDVLLLFSDHPEADCADLATYLIEQQYRVHVVGTYIDQAEYVQYVGYGDVLRPLYQQFDRASTILPLEQSTQSTGGVVIMVLCPTVQNLISMSSKYHASSETIVYVLETRVFQYPKEYRALGEYLATVKAPRCYYCNKNFDDSKRQAYLALAARTRRYLMGQQILVQDFRTQTAANLMYAMAAIARVIIPLDQHALFPIVFTRFERLAYVQNMLDLVHTPCEQRQLLLMLSTEGESSSRIDLTTLYNVRSKDYLQLLDGSPIAKVYDYVYEPLGLLGEEKTKLYVMSYIAWLSFMYVRKEYATVVDRLIFQPKGSTDIERLKNFHSYVMENLKIYVTCQPMDWRLKENTPTP</sequence>
<dbReference type="VEuPathDB" id="GiardiaDB:GMRT_10929"/>
<evidence type="ECO:0000313" key="4">
    <source>
        <dbReference type="Proteomes" id="UP000315496"/>
    </source>
</evidence>
<dbReference type="OrthoDB" id="9970199at2759"/>
<protein>
    <submittedName>
        <fullName evidence="3">Uncharacterized protein</fullName>
    </submittedName>
</protein>
<evidence type="ECO:0000256" key="2">
    <source>
        <dbReference type="SAM" id="MobiDB-lite"/>
    </source>
</evidence>
<evidence type="ECO:0000256" key="1">
    <source>
        <dbReference type="SAM" id="Coils"/>
    </source>
</evidence>
<gene>
    <name evidence="3" type="ORF">GMRT_10929</name>
</gene>
<name>A0A4Z1SY71_GIAMU</name>
<proteinExistence type="predicted"/>
<feature type="region of interest" description="Disordered" evidence="2">
    <location>
        <begin position="1318"/>
        <end position="1338"/>
    </location>
</feature>
<keyword evidence="1" id="KW-0175">Coiled coil</keyword>